<accession>A0A7R9IYL5</accession>
<dbReference type="Pfam" id="PF20924">
    <property type="entry name" value="RLIP76_Ral-bd"/>
    <property type="match status" value="1"/>
</dbReference>
<feature type="region of interest" description="Disordered" evidence="2">
    <location>
        <begin position="407"/>
        <end position="476"/>
    </location>
</feature>
<dbReference type="SUPFAM" id="SSF48350">
    <property type="entry name" value="GTPase activation domain, GAP"/>
    <property type="match status" value="1"/>
</dbReference>
<gene>
    <name evidence="4" type="ORF">TCMB3V08_LOCUS1829</name>
</gene>
<name>A0A7R9IYL5_TIMCA</name>
<proteinExistence type="predicted"/>
<keyword evidence="1" id="KW-0343">GTPase activation</keyword>
<feature type="compositionally biased region" description="Polar residues" evidence="2">
    <location>
        <begin position="735"/>
        <end position="745"/>
    </location>
</feature>
<dbReference type="PROSITE" id="PS50238">
    <property type="entry name" value="RHOGAP"/>
    <property type="match status" value="1"/>
</dbReference>
<feature type="domain" description="Rho-GAP" evidence="3">
    <location>
        <begin position="488"/>
        <end position="708"/>
    </location>
</feature>
<dbReference type="InterPro" id="IPR039767">
    <property type="entry name" value="RALBP1"/>
</dbReference>
<evidence type="ECO:0000256" key="2">
    <source>
        <dbReference type="SAM" id="MobiDB-lite"/>
    </source>
</evidence>
<dbReference type="InterPro" id="IPR000198">
    <property type="entry name" value="RhoGAP_dom"/>
</dbReference>
<evidence type="ECO:0000259" key="3">
    <source>
        <dbReference type="PROSITE" id="PS50238"/>
    </source>
</evidence>
<dbReference type="GO" id="GO:0005096">
    <property type="term" value="F:GTPase activator activity"/>
    <property type="evidence" value="ECO:0007669"/>
    <property type="project" value="UniProtKB-KW"/>
</dbReference>
<evidence type="ECO:0000313" key="4">
    <source>
        <dbReference type="EMBL" id="CAD7569079.1"/>
    </source>
</evidence>
<dbReference type="GO" id="GO:0031267">
    <property type="term" value="F:small GTPase binding"/>
    <property type="evidence" value="ECO:0007669"/>
    <property type="project" value="InterPro"/>
</dbReference>
<protein>
    <submittedName>
        <fullName evidence="4">(California timema) hypothetical protein</fullName>
    </submittedName>
</protein>
<feature type="compositionally biased region" description="Basic and acidic residues" evidence="2">
    <location>
        <begin position="746"/>
        <end position="760"/>
    </location>
</feature>
<dbReference type="AlphaFoldDB" id="A0A7R9IYL5"/>
<feature type="region of interest" description="Disordered" evidence="2">
    <location>
        <begin position="18"/>
        <end position="41"/>
    </location>
</feature>
<dbReference type="InterPro" id="IPR008936">
    <property type="entry name" value="Rho_GTPase_activation_prot"/>
</dbReference>
<feature type="region of interest" description="Disordered" evidence="2">
    <location>
        <begin position="735"/>
        <end position="818"/>
    </location>
</feature>
<feature type="compositionally biased region" description="Basic and acidic residues" evidence="2">
    <location>
        <begin position="304"/>
        <end position="314"/>
    </location>
</feature>
<feature type="compositionally biased region" description="Basic and acidic residues" evidence="2">
    <location>
        <begin position="412"/>
        <end position="444"/>
    </location>
</feature>
<dbReference type="InterPro" id="IPR049041">
    <property type="entry name" value="RalBP1-like_Ral-bd"/>
</dbReference>
<feature type="region of interest" description="Disordered" evidence="2">
    <location>
        <begin position="276"/>
        <end position="327"/>
    </location>
</feature>
<sequence length="818" mass="91376">MVRIGKVELEEVNPHLRGGRVENHLGKTTPGSPNRDSNLDFPVLSSQAQHDKRVSQLRHRGGHVTAQEQEITAGRYGASSKTKPEIITSYDKFMGGIDTSDMMICIRGGIKMFQDWFCKMKTESSRKLYALTVTKMFINTVVYDNNQSHLSHTRYTAMTRNTQTPDSLVHSRAVHTTPARATRTLDSPVHSRAVDTTPALAGPLPCRTHYPGTRHTNTGLAGPLPCRTHYSGTRHTNTGLAGPLPCRTHYSGTRHTNTGLAGPHSRTGNSRTHQHLQTCLRPPPHTPSAPLIPQSSEKVAAYPLDKEGDRENKERSHKGQQREHAGPMSHVLARELHDLEAIIKEGAASEISSKSENVSLSWSDSISRSFSLSTSVEESDGSLFLFNGGSKKMEFESPDVEKEFPGLYASESGRKSNEISDDGHDRLSKKDLLMGKRKDKKDRGYAALEGESSPDEDPDIKSPSHSSSLARKKSERRMGRNELPIFGVPLQLAVDRSRCHDGVDIPLVVRDCIDYDSPWRTFTRLSGIKSKVQLLRRLYNQRENVKLADYEPPVVTSLFKQFLRELPEPMLTSELGPRFEEAAAVRTAEVRGAQLLSLVEQLPSCNRHLLSWVIVHLNHITCHDTSNKMNTQNLAISLSPVFQMSHRLLTTLLGHCQELFPDVIIIKYVPPLSAGSPSLPDNPAGISEELKKQESLLNQIHQEMNAGFVSKSREELLWEVQRIITQLKRKLRSMQRAQDMSQTQRSLEESHKSGEDEFHMDLTLQKARSQDEQPCREPTEESEPSEVSKDTVDIGPEISTTPPTIQEMEDPDTSVTGT</sequence>
<feature type="compositionally biased region" description="Basic and acidic residues" evidence="2">
    <location>
        <begin position="768"/>
        <end position="779"/>
    </location>
</feature>
<dbReference type="PANTHER" id="PTHR12783:SF5">
    <property type="entry name" value="RALA-BINDING PROTEIN 1"/>
    <property type="match status" value="1"/>
</dbReference>
<dbReference type="FunFam" id="1.20.58.90:FF:000001">
    <property type="entry name" value="ralA-binding protein 1"/>
    <property type="match status" value="1"/>
</dbReference>
<dbReference type="SMART" id="SM00324">
    <property type="entry name" value="RhoGAP"/>
    <property type="match status" value="1"/>
</dbReference>
<dbReference type="Gene3D" id="1.10.555.10">
    <property type="entry name" value="Rho GTPase activation protein"/>
    <property type="match status" value="1"/>
</dbReference>
<organism evidence="4">
    <name type="scientific">Timema californicum</name>
    <name type="common">California timema</name>
    <name type="synonym">Walking stick</name>
    <dbReference type="NCBI Taxonomy" id="61474"/>
    <lineage>
        <taxon>Eukaryota</taxon>
        <taxon>Metazoa</taxon>
        <taxon>Ecdysozoa</taxon>
        <taxon>Arthropoda</taxon>
        <taxon>Hexapoda</taxon>
        <taxon>Insecta</taxon>
        <taxon>Pterygota</taxon>
        <taxon>Neoptera</taxon>
        <taxon>Polyneoptera</taxon>
        <taxon>Phasmatodea</taxon>
        <taxon>Timematodea</taxon>
        <taxon>Timematoidea</taxon>
        <taxon>Timematidae</taxon>
        <taxon>Timema</taxon>
    </lineage>
</organism>
<dbReference type="Gene3D" id="1.20.58.90">
    <property type="match status" value="1"/>
</dbReference>
<dbReference type="Pfam" id="PF00620">
    <property type="entry name" value="RhoGAP"/>
    <property type="match status" value="1"/>
</dbReference>
<dbReference type="GO" id="GO:0007264">
    <property type="term" value="P:small GTPase-mediated signal transduction"/>
    <property type="evidence" value="ECO:0007669"/>
    <property type="project" value="InterPro"/>
</dbReference>
<dbReference type="EMBL" id="OE179532">
    <property type="protein sequence ID" value="CAD7569079.1"/>
    <property type="molecule type" value="Genomic_DNA"/>
</dbReference>
<reference evidence="4" key="1">
    <citation type="submission" date="2020-11" db="EMBL/GenBank/DDBJ databases">
        <authorList>
            <person name="Tran Van P."/>
        </authorList>
    </citation>
    <scope>NUCLEOTIDE SEQUENCE</scope>
</reference>
<evidence type="ECO:0000256" key="1">
    <source>
        <dbReference type="ARBA" id="ARBA00022468"/>
    </source>
</evidence>
<dbReference type="PANTHER" id="PTHR12783">
    <property type="entry name" value="RALA BINDING PROTEIN 1 RALBP1"/>
    <property type="match status" value="1"/>
</dbReference>